<dbReference type="Pfam" id="PF00849">
    <property type="entry name" value="PseudoU_synth_2"/>
    <property type="match status" value="1"/>
</dbReference>
<dbReference type="GO" id="GO:0001522">
    <property type="term" value="P:pseudouridine synthesis"/>
    <property type="evidence" value="ECO:0007669"/>
    <property type="project" value="InterPro"/>
</dbReference>
<dbReference type="Gene3D" id="3.30.2350.10">
    <property type="entry name" value="Pseudouridine synthase"/>
    <property type="match status" value="1"/>
</dbReference>
<dbReference type="InterPro" id="IPR050188">
    <property type="entry name" value="RluA_PseudoU_synthase"/>
</dbReference>
<sequence length="250" mass="28557">MKEPEIIYEDSDILVVRKPAGIPVQSARVGTKDCESLLKNYLYRKNPDSGVPYLAVVHRLDQPVEGLLVFARTPRAAAELSRQSAEKQMEKTYLAVLCNVDKYPQNIPNVENGCGKPGANVEKSVENWIECVDFLWKNGKENRSEIVKKTRPGAKKAVLRYRLLKCVDNLGMAEIRLETGRHHQIRVQMAGRGTPLLGDRKYGKVENYVDNVDNPFPALCAYRLRFRHPVTGKWMEFQKNPQNPAFQRFM</sequence>
<dbReference type="EMBL" id="JACOOR010000001">
    <property type="protein sequence ID" value="MBC5658659.1"/>
    <property type="molecule type" value="Genomic_DNA"/>
</dbReference>
<keyword evidence="8" id="KW-1185">Reference proteome</keyword>
<dbReference type="InterPro" id="IPR006145">
    <property type="entry name" value="PsdUridine_synth_RsuA/RluA"/>
</dbReference>
<dbReference type="GO" id="GO:0140098">
    <property type="term" value="F:catalytic activity, acting on RNA"/>
    <property type="evidence" value="ECO:0007669"/>
    <property type="project" value="UniProtKB-ARBA"/>
</dbReference>
<dbReference type="PANTHER" id="PTHR21600">
    <property type="entry name" value="MITOCHONDRIAL RNA PSEUDOURIDINE SYNTHASE"/>
    <property type="match status" value="1"/>
</dbReference>
<evidence type="ECO:0000313" key="8">
    <source>
        <dbReference type="Proteomes" id="UP000649345"/>
    </source>
</evidence>
<proteinExistence type="inferred from homology"/>
<dbReference type="GO" id="GO:0009982">
    <property type="term" value="F:pseudouridine synthase activity"/>
    <property type="evidence" value="ECO:0007669"/>
    <property type="project" value="InterPro"/>
</dbReference>
<accession>A0A923RKY1</accession>
<evidence type="ECO:0000256" key="4">
    <source>
        <dbReference type="ARBA" id="ARBA00031870"/>
    </source>
</evidence>
<gene>
    <name evidence="7" type="ORF">H8S44_02505</name>
</gene>
<evidence type="ECO:0000259" key="6">
    <source>
        <dbReference type="Pfam" id="PF00849"/>
    </source>
</evidence>
<dbReference type="SUPFAM" id="SSF55120">
    <property type="entry name" value="Pseudouridine synthase"/>
    <property type="match status" value="1"/>
</dbReference>
<evidence type="ECO:0000256" key="1">
    <source>
        <dbReference type="ARBA" id="ARBA00000073"/>
    </source>
</evidence>
<dbReference type="AlphaFoldDB" id="A0A923RKY1"/>
<dbReference type="RefSeq" id="WP_186872649.1">
    <property type="nucleotide sequence ID" value="NZ_JACOOR010000001.1"/>
</dbReference>
<organism evidence="7 8">
    <name type="scientific">Anaerosacchariphilus hominis</name>
    <dbReference type="NCBI Taxonomy" id="2763017"/>
    <lineage>
        <taxon>Bacteria</taxon>
        <taxon>Bacillati</taxon>
        <taxon>Bacillota</taxon>
        <taxon>Clostridia</taxon>
        <taxon>Lachnospirales</taxon>
        <taxon>Lachnospiraceae</taxon>
        <taxon>Anaerosacchariphilus</taxon>
    </lineage>
</organism>
<protein>
    <recommendedName>
        <fullName evidence="4">RNA pseudouridylate synthase</fullName>
    </recommendedName>
    <alternativeName>
        <fullName evidence="5">RNA-uridine isomerase</fullName>
    </alternativeName>
</protein>
<comment type="similarity">
    <text evidence="2">Belongs to the pseudouridine synthase RluA family.</text>
</comment>
<comment type="catalytic activity">
    <reaction evidence="1">
        <text>a uridine in RNA = a pseudouridine in RNA</text>
        <dbReference type="Rhea" id="RHEA:48348"/>
        <dbReference type="Rhea" id="RHEA-COMP:12068"/>
        <dbReference type="Rhea" id="RHEA-COMP:12069"/>
        <dbReference type="ChEBI" id="CHEBI:65314"/>
        <dbReference type="ChEBI" id="CHEBI:65315"/>
    </reaction>
</comment>
<dbReference type="PANTHER" id="PTHR21600:SF83">
    <property type="entry name" value="PSEUDOURIDYLATE SYNTHASE RPUSD4, MITOCHONDRIAL"/>
    <property type="match status" value="1"/>
</dbReference>
<dbReference type="Proteomes" id="UP000649345">
    <property type="component" value="Unassembled WGS sequence"/>
</dbReference>
<dbReference type="CDD" id="cd02869">
    <property type="entry name" value="PseudoU_synth_RluA_like"/>
    <property type="match status" value="1"/>
</dbReference>
<evidence type="ECO:0000256" key="5">
    <source>
        <dbReference type="ARBA" id="ARBA00033164"/>
    </source>
</evidence>
<reference evidence="7" key="1">
    <citation type="submission" date="2020-08" db="EMBL/GenBank/DDBJ databases">
        <title>Genome public.</title>
        <authorList>
            <person name="Liu C."/>
            <person name="Sun Q."/>
        </authorList>
    </citation>
    <scope>NUCLEOTIDE SEQUENCE</scope>
    <source>
        <strain evidence="7">NSJ-68</strain>
    </source>
</reference>
<feature type="domain" description="Pseudouridine synthase RsuA/RluA-like" evidence="6">
    <location>
        <begin position="12"/>
        <end position="190"/>
    </location>
</feature>
<evidence type="ECO:0000256" key="3">
    <source>
        <dbReference type="ARBA" id="ARBA00023235"/>
    </source>
</evidence>
<name>A0A923RKY1_9FIRM</name>
<keyword evidence="3" id="KW-0413">Isomerase</keyword>
<evidence type="ECO:0000313" key="7">
    <source>
        <dbReference type="EMBL" id="MBC5658659.1"/>
    </source>
</evidence>
<dbReference type="GO" id="GO:0006396">
    <property type="term" value="P:RNA processing"/>
    <property type="evidence" value="ECO:0007669"/>
    <property type="project" value="UniProtKB-ARBA"/>
</dbReference>
<dbReference type="GO" id="GO:0003723">
    <property type="term" value="F:RNA binding"/>
    <property type="evidence" value="ECO:0007669"/>
    <property type="project" value="InterPro"/>
</dbReference>
<dbReference type="InterPro" id="IPR020103">
    <property type="entry name" value="PsdUridine_synth_cat_dom_sf"/>
</dbReference>
<comment type="caution">
    <text evidence="7">The sequence shown here is derived from an EMBL/GenBank/DDBJ whole genome shotgun (WGS) entry which is preliminary data.</text>
</comment>
<evidence type="ECO:0000256" key="2">
    <source>
        <dbReference type="ARBA" id="ARBA00010876"/>
    </source>
</evidence>